<dbReference type="GO" id="GO:0005975">
    <property type="term" value="P:carbohydrate metabolic process"/>
    <property type="evidence" value="ECO:0007669"/>
    <property type="project" value="UniProtKB-ARBA"/>
</dbReference>
<reference evidence="1 2" key="1">
    <citation type="submission" date="2019-09" db="EMBL/GenBank/DDBJ databases">
        <title>Pimelobacter sp. isolated from Paulinella.</title>
        <authorList>
            <person name="Jeong S.E."/>
        </authorList>
    </citation>
    <scope>NUCLEOTIDE SEQUENCE [LARGE SCALE GENOMIC DNA]</scope>
    <source>
        <strain evidence="1 2">Pch-N</strain>
    </source>
</reference>
<dbReference type="Gene3D" id="2.60.40.10">
    <property type="entry name" value="Immunoglobulins"/>
    <property type="match status" value="1"/>
</dbReference>
<gene>
    <name evidence="1" type="ORF">F9L07_17360</name>
</gene>
<comment type="caution">
    <text evidence="1">The sequence shown here is derived from an EMBL/GenBank/DDBJ whole genome shotgun (WGS) entry which is preliminary data.</text>
</comment>
<dbReference type="Proteomes" id="UP000449906">
    <property type="component" value="Unassembled WGS sequence"/>
</dbReference>
<accession>A0A7J5DU46</accession>
<dbReference type="RefSeq" id="WP_151580995.1">
    <property type="nucleotide sequence ID" value="NZ_WBVM01000002.1"/>
</dbReference>
<name>A0A7J5DU46_NOCSI</name>
<sequence length="75" mass="8143">MRLRVALTALGVVPTGRVVVRRGGTAVRGTWTLRDGVAEIVLRKQPRGRQRYAVRYAGDAGVAPLPLAVVRVRIP</sequence>
<dbReference type="InterPro" id="IPR013783">
    <property type="entry name" value="Ig-like_fold"/>
</dbReference>
<organism evidence="1 2">
    <name type="scientific">Nocardioides simplex</name>
    <name type="common">Arthrobacter simplex</name>
    <dbReference type="NCBI Taxonomy" id="2045"/>
    <lineage>
        <taxon>Bacteria</taxon>
        <taxon>Bacillati</taxon>
        <taxon>Actinomycetota</taxon>
        <taxon>Actinomycetes</taxon>
        <taxon>Propionibacteriales</taxon>
        <taxon>Nocardioidaceae</taxon>
        <taxon>Pimelobacter</taxon>
    </lineage>
</organism>
<proteinExistence type="predicted"/>
<protein>
    <submittedName>
        <fullName evidence="1">Uncharacterized protein</fullName>
    </submittedName>
</protein>
<evidence type="ECO:0000313" key="2">
    <source>
        <dbReference type="Proteomes" id="UP000449906"/>
    </source>
</evidence>
<dbReference type="AlphaFoldDB" id="A0A7J5DU46"/>
<evidence type="ECO:0000313" key="1">
    <source>
        <dbReference type="EMBL" id="KAB2808854.1"/>
    </source>
</evidence>
<dbReference type="EMBL" id="WBVM01000002">
    <property type="protein sequence ID" value="KAB2808854.1"/>
    <property type="molecule type" value="Genomic_DNA"/>
</dbReference>